<organism evidence="5 6">
    <name type="scientific">Candidatus Kaiserbacteria bacterium RIFCSPLOWO2_01_FULL_51_21</name>
    <dbReference type="NCBI Taxonomy" id="1798508"/>
    <lineage>
        <taxon>Bacteria</taxon>
        <taxon>Candidatus Kaiseribacteriota</taxon>
    </lineage>
</organism>
<evidence type="ECO:0000256" key="1">
    <source>
        <dbReference type="ARBA" id="ARBA00005771"/>
    </source>
</evidence>
<gene>
    <name evidence="5" type="ORF">A3A35_01190</name>
</gene>
<dbReference type="InterPro" id="IPR027417">
    <property type="entry name" value="P-loop_NTPase"/>
</dbReference>
<evidence type="ECO:0000313" key="6">
    <source>
        <dbReference type="Proteomes" id="UP000179115"/>
    </source>
</evidence>
<reference evidence="5 6" key="1">
    <citation type="journal article" date="2016" name="Nat. Commun.">
        <title>Thousands of microbial genomes shed light on interconnected biogeochemical processes in an aquifer system.</title>
        <authorList>
            <person name="Anantharaman K."/>
            <person name="Brown C.T."/>
            <person name="Hug L.A."/>
            <person name="Sharon I."/>
            <person name="Castelle C.J."/>
            <person name="Probst A.J."/>
            <person name="Thomas B.C."/>
            <person name="Singh A."/>
            <person name="Wilkins M.J."/>
            <person name="Karaoz U."/>
            <person name="Brodie E.L."/>
            <person name="Williams K.H."/>
            <person name="Hubbard S.S."/>
            <person name="Banfield J.F."/>
        </authorList>
    </citation>
    <scope>NUCLEOTIDE SEQUENCE [LARGE SCALE GENOMIC DNA]</scope>
</reference>
<feature type="compositionally biased region" description="Basic and acidic residues" evidence="3">
    <location>
        <begin position="229"/>
        <end position="253"/>
    </location>
</feature>
<evidence type="ECO:0000256" key="2">
    <source>
        <dbReference type="ARBA" id="ARBA00022679"/>
    </source>
</evidence>
<comment type="caution">
    <text evidence="5">The sequence shown here is derived from an EMBL/GenBank/DDBJ whole genome shotgun (WGS) entry which is preliminary data.</text>
</comment>
<dbReference type="Pfam" id="PF00685">
    <property type="entry name" value="Sulfotransfer_1"/>
    <property type="match status" value="1"/>
</dbReference>
<evidence type="ECO:0000313" key="5">
    <source>
        <dbReference type="EMBL" id="OGG71988.1"/>
    </source>
</evidence>
<protein>
    <recommendedName>
        <fullName evidence="4">Sulfotransferase domain-containing protein</fullName>
    </recommendedName>
</protein>
<sequence length="306" mass="34936">MQRSGTLWVSAVLNGHPEIASFPTLPFEGPKGEERVGEVHFFNTLASIEQGNLENFARPLSDYLTKYGEVFADLVPLAQTLPKQEFYKVMVERYSNLCDEQRGNKNIVGESTPAYVFHLGFIDSLYPDIKKICVLRDPKDRVTSWHFSLVSKRRKEEGPITEAFALEYIEERVKKEYEALLRYNGSLYCTSYEGMTESPLKTIEGLCSYLGFEAPPDIAREMLTKGSFKEMTKRHSRGHGRERGEEGSWRQDLQDPGNTLYDVNPMRKGIVGDWKNYISMELANVIDASIAPLERGVLEKYHVRTS</sequence>
<dbReference type="InterPro" id="IPR000863">
    <property type="entry name" value="Sulfotransferase_dom"/>
</dbReference>
<evidence type="ECO:0000256" key="3">
    <source>
        <dbReference type="SAM" id="MobiDB-lite"/>
    </source>
</evidence>
<keyword evidence="2" id="KW-0808">Transferase</keyword>
<dbReference type="AlphaFoldDB" id="A0A1F6EEB8"/>
<evidence type="ECO:0000259" key="4">
    <source>
        <dbReference type="Pfam" id="PF00685"/>
    </source>
</evidence>
<dbReference type="EMBL" id="MFLV01000004">
    <property type="protein sequence ID" value="OGG71988.1"/>
    <property type="molecule type" value="Genomic_DNA"/>
</dbReference>
<comment type="similarity">
    <text evidence="1">Belongs to the sulfotransferase 1 family.</text>
</comment>
<dbReference type="GO" id="GO:0008146">
    <property type="term" value="F:sulfotransferase activity"/>
    <property type="evidence" value="ECO:0007669"/>
    <property type="project" value="InterPro"/>
</dbReference>
<dbReference type="PANTHER" id="PTHR11783">
    <property type="entry name" value="SULFOTRANSFERASE SULT"/>
    <property type="match status" value="1"/>
</dbReference>
<name>A0A1F6EEB8_9BACT</name>
<feature type="domain" description="Sulfotransferase" evidence="4">
    <location>
        <begin position="1"/>
        <end position="290"/>
    </location>
</feature>
<proteinExistence type="inferred from homology"/>
<dbReference type="Gene3D" id="3.40.50.300">
    <property type="entry name" value="P-loop containing nucleotide triphosphate hydrolases"/>
    <property type="match status" value="1"/>
</dbReference>
<dbReference type="Proteomes" id="UP000179115">
    <property type="component" value="Unassembled WGS sequence"/>
</dbReference>
<dbReference type="SUPFAM" id="SSF52540">
    <property type="entry name" value="P-loop containing nucleoside triphosphate hydrolases"/>
    <property type="match status" value="1"/>
</dbReference>
<feature type="region of interest" description="Disordered" evidence="3">
    <location>
        <begin position="229"/>
        <end position="257"/>
    </location>
</feature>
<accession>A0A1F6EEB8</accession>